<organism evidence="1 2">
    <name type="scientific">Desulforhabdus amnigena</name>
    <dbReference type="NCBI Taxonomy" id="40218"/>
    <lineage>
        <taxon>Bacteria</taxon>
        <taxon>Pseudomonadati</taxon>
        <taxon>Thermodesulfobacteriota</taxon>
        <taxon>Syntrophobacteria</taxon>
        <taxon>Syntrophobacterales</taxon>
        <taxon>Syntrophobacteraceae</taxon>
        <taxon>Desulforhabdus</taxon>
    </lineage>
</organism>
<dbReference type="RefSeq" id="WP_281795080.1">
    <property type="nucleotide sequence ID" value="NZ_BSDR01000001.1"/>
</dbReference>
<dbReference type="InterPro" id="IPR003737">
    <property type="entry name" value="GlcNAc_PI_deacetylase-related"/>
</dbReference>
<dbReference type="PANTHER" id="PTHR12993">
    <property type="entry name" value="N-ACETYLGLUCOSAMINYL-PHOSPHATIDYLINOSITOL DE-N-ACETYLASE-RELATED"/>
    <property type="match status" value="1"/>
</dbReference>
<evidence type="ECO:0000313" key="1">
    <source>
        <dbReference type="EMBL" id="GLI35361.1"/>
    </source>
</evidence>
<keyword evidence="2" id="KW-1185">Reference proteome</keyword>
<dbReference type="PANTHER" id="PTHR12993:SF29">
    <property type="entry name" value="BLR3841 PROTEIN"/>
    <property type="match status" value="1"/>
</dbReference>
<name>A0A9W6FUX8_9BACT</name>
<accession>A0A9W6FUX8</accession>
<dbReference type="GO" id="GO:0016811">
    <property type="term" value="F:hydrolase activity, acting on carbon-nitrogen (but not peptide) bonds, in linear amides"/>
    <property type="evidence" value="ECO:0007669"/>
    <property type="project" value="TreeGrafter"/>
</dbReference>
<protein>
    <recommendedName>
        <fullName evidence="3">PIG-L family deacetylase</fullName>
    </recommendedName>
</protein>
<evidence type="ECO:0000313" key="2">
    <source>
        <dbReference type="Proteomes" id="UP001144372"/>
    </source>
</evidence>
<dbReference type="EMBL" id="BSDR01000001">
    <property type="protein sequence ID" value="GLI35361.1"/>
    <property type="molecule type" value="Genomic_DNA"/>
</dbReference>
<evidence type="ECO:0008006" key="3">
    <source>
        <dbReference type="Google" id="ProtNLM"/>
    </source>
</evidence>
<dbReference type="Proteomes" id="UP001144372">
    <property type="component" value="Unassembled WGS sequence"/>
</dbReference>
<gene>
    <name evidence="1" type="ORF">DAMNIGENAA_27940</name>
</gene>
<comment type="caution">
    <text evidence="1">The sequence shown here is derived from an EMBL/GenBank/DDBJ whole genome shotgun (WGS) entry which is preliminary data.</text>
</comment>
<reference evidence="1" key="1">
    <citation type="submission" date="2022-12" db="EMBL/GenBank/DDBJ databases">
        <title>Reference genome sequencing for broad-spectrum identification of bacterial and archaeal isolates by mass spectrometry.</title>
        <authorList>
            <person name="Sekiguchi Y."/>
            <person name="Tourlousse D.M."/>
        </authorList>
    </citation>
    <scope>NUCLEOTIDE SEQUENCE</scope>
    <source>
        <strain evidence="1">ASRB1</strain>
    </source>
</reference>
<dbReference type="SUPFAM" id="SSF102588">
    <property type="entry name" value="LmbE-like"/>
    <property type="match status" value="1"/>
</dbReference>
<proteinExistence type="predicted"/>
<dbReference type="AlphaFoldDB" id="A0A9W6FUX8"/>
<dbReference type="InterPro" id="IPR024078">
    <property type="entry name" value="LmbE-like_dom_sf"/>
</dbReference>
<dbReference type="Pfam" id="PF02585">
    <property type="entry name" value="PIG-L"/>
    <property type="match status" value="1"/>
</dbReference>
<dbReference type="Gene3D" id="3.40.50.10320">
    <property type="entry name" value="LmbE-like"/>
    <property type="match status" value="1"/>
</dbReference>
<sequence length="281" mass="31676">MVFSPHPDDETIGAGGLIQRVLGAGGKVRIVFMTSGDGYLEGVERENHVTHPTAKDFRSYGREREEEARKALAILGVKKEDLSFLGFPDGGLCQLLLAFRSDPTVYTSPFTKENRPPSSEIIVPHTDYDGEDLKKEIKRLLIEFRPTLVALTPPEDMHPDHCSTYHFFFDSLKELQKKNPSIKPEVLAFLIHFGSWPSGKETGDGSFPPPPKDFPDKQANWVSFSLLPREVEAKREAILQYHTQEVVLGKFLLEFAKTNELFILEETTSSQRSRLLTDCAK</sequence>